<proteinExistence type="predicted"/>
<name>Q2G4R0_NOVAD</name>
<keyword evidence="2" id="KW-1185">Reference proteome</keyword>
<organism evidence="1 2">
    <name type="scientific">Novosphingobium aromaticivorans (strain ATCC 700278 / DSM 12444 / CCUG 56034 / CIP 105152 / NBRC 16084 / F199)</name>
    <dbReference type="NCBI Taxonomy" id="279238"/>
    <lineage>
        <taxon>Bacteria</taxon>
        <taxon>Pseudomonadati</taxon>
        <taxon>Pseudomonadota</taxon>
        <taxon>Alphaproteobacteria</taxon>
        <taxon>Sphingomonadales</taxon>
        <taxon>Sphingomonadaceae</taxon>
        <taxon>Novosphingobium</taxon>
    </lineage>
</organism>
<dbReference type="EMBL" id="CP000248">
    <property type="protein sequence ID" value="ABD27163.1"/>
    <property type="molecule type" value="Genomic_DNA"/>
</dbReference>
<dbReference type="HOGENOM" id="CLU_1990355_0_0_5"/>
<reference evidence="2" key="1">
    <citation type="submission" date="2006-01" db="EMBL/GenBank/DDBJ databases">
        <title>Complete sequence of Novosphingobium aromaticivorans DSM 12444.</title>
        <authorList>
            <consortium name="US DOE Joint Genome Institute"/>
            <person name="Copeland A."/>
            <person name="Lucas S."/>
            <person name="Lapidus A."/>
            <person name="Barry K."/>
            <person name="Detter J.C."/>
            <person name="Glavina T."/>
            <person name="Hammon N."/>
            <person name="Israni S."/>
            <person name="Pitluck S."/>
            <person name="Chain P."/>
            <person name="Malfatti S."/>
            <person name="Shin M."/>
            <person name="Vergez L."/>
            <person name="Schmutz J."/>
            <person name="Larimer F."/>
            <person name="Land M."/>
            <person name="Kyrpides N."/>
            <person name="Ivanova N."/>
            <person name="Fredrickson J."/>
            <person name="Balkwill D."/>
            <person name="Romine M.F."/>
            <person name="Richardson P."/>
        </authorList>
    </citation>
    <scope>NUCLEOTIDE SEQUENCE [LARGE SCALE GENOMIC DNA]</scope>
    <source>
        <strain evidence="2">ATCC 700278 / DSM 12444 / CCUG 56034 / CIP 105152 / NBRC 16084 / F199</strain>
    </source>
</reference>
<dbReference type="STRING" id="279238.Saro_2727"/>
<dbReference type="KEGG" id="nar:Saro_2727"/>
<dbReference type="eggNOG" id="ENOG5030R5Q">
    <property type="taxonomic scope" value="Bacteria"/>
</dbReference>
<evidence type="ECO:0000313" key="2">
    <source>
        <dbReference type="Proteomes" id="UP000009134"/>
    </source>
</evidence>
<sequence>MLNQIFASLATGFAAQFGAPFQDVSATWPGTAVYDDGGSIVTPGTPVSLPCKAQFDVPTEAMRSDPGFLEKDMRLIVLTATLDGTLDSEANIVVATGEHAGTWSLESITGDPAGIGWECRARKIA</sequence>
<dbReference type="Proteomes" id="UP000009134">
    <property type="component" value="Chromosome"/>
</dbReference>
<gene>
    <name evidence="1" type="ordered locus">Saro_2727</name>
</gene>
<protein>
    <submittedName>
        <fullName evidence="1">Uncharacterized protein</fullName>
    </submittedName>
</protein>
<dbReference type="AlphaFoldDB" id="Q2G4R0"/>
<evidence type="ECO:0000313" key="1">
    <source>
        <dbReference type="EMBL" id="ABD27163.1"/>
    </source>
</evidence>
<accession>Q2G4R0</accession>